<dbReference type="InterPro" id="IPR036097">
    <property type="entry name" value="HisK_dim/P_sf"/>
</dbReference>
<dbReference type="Gene3D" id="3.30.565.10">
    <property type="entry name" value="Histidine kinase-like ATPase, C-terminal domain"/>
    <property type="match status" value="1"/>
</dbReference>
<dbReference type="PROSITE" id="PS50109">
    <property type="entry name" value="HIS_KIN"/>
    <property type="match status" value="1"/>
</dbReference>
<keyword evidence="14" id="KW-0902">Two-component regulatory system</keyword>
<evidence type="ECO:0000256" key="19">
    <source>
        <dbReference type="ARBA" id="ARBA00074306"/>
    </source>
</evidence>
<dbReference type="CDD" id="cd16922">
    <property type="entry name" value="HATPase_EvgS-ArcB-TorS-like"/>
    <property type="match status" value="1"/>
</dbReference>
<dbReference type="OrthoDB" id="9809348at2"/>
<dbReference type="InterPro" id="IPR003661">
    <property type="entry name" value="HisK_dim/P_dom"/>
</dbReference>
<keyword evidence="8" id="KW-0808">Transferase</keyword>
<feature type="domain" description="PAS" evidence="24">
    <location>
        <begin position="268"/>
        <end position="318"/>
    </location>
</feature>
<evidence type="ECO:0000256" key="18">
    <source>
        <dbReference type="ARBA" id="ARBA00068150"/>
    </source>
</evidence>
<dbReference type="PROSITE" id="PS50112">
    <property type="entry name" value="PAS"/>
    <property type="match status" value="2"/>
</dbReference>
<dbReference type="SUPFAM" id="SSF52172">
    <property type="entry name" value="CheY-like"/>
    <property type="match status" value="1"/>
</dbReference>
<dbReference type="CDD" id="cd00130">
    <property type="entry name" value="PAS"/>
    <property type="match status" value="3"/>
</dbReference>
<evidence type="ECO:0000256" key="21">
    <source>
        <dbReference type="SAM" id="Coils"/>
    </source>
</evidence>
<dbReference type="STRING" id="1121420.SAMN02746098_05076"/>
<evidence type="ECO:0000256" key="10">
    <source>
        <dbReference type="ARBA" id="ARBA00022741"/>
    </source>
</evidence>
<feature type="modified residue" description="4-aspartylphosphate" evidence="20">
    <location>
        <position position="842"/>
    </location>
</feature>
<evidence type="ECO:0000259" key="23">
    <source>
        <dbReference type="PROSITE" id="PS50110"/>
    </source>
</evidence>
<dbReference type="InterPro" id="IPR035965">
    <property type="entry name" value="PAS-like_dom_sf"/>
</dbReference>
<dbReference type="GO" id="GO:0005886">
    <property type="term" value="C:plasma membrane"/>
    <property type="evidence" value="ECO:0007669"/>
    <property type="project" value="UniProtKB-SubCell"/>
</dbReference>
<comment type="subunit">
    <text evidence="17">At low DSF concentrations, interacts with RpfF.</text>
</comment>
<dbReference type="AlphaFoldDB" id="A0A1M6G6I7"/>
<dbReference type="Pfam" id="PF08448">
    <property type="entry name" value="PAS_4"/>
    <property type="match status" value="1"/>
</dbReference>
<dbReference type="Gene3D" id="1.20.120.160">
    <property type="entry name" value="HPT domain"/>
    <property type="match status" value="1"/>
</dbReference>
<evidence type="ECO:0000256" key="17">
    <source>
        <dbReference type="ARBA" id="ARBA00064003"/>
    </source>
</evidence>
<evidence type="ECO:0000256" key="11">
    <source>
        <dbReference type="ARBA" id="ARBA00022777"/>
    </source>
</evidence>
<dbReference type="Proteomes" id="UP000183954">
    <property type="component" value="Unassembled WGS sequence"/>
</dbReference>
<dbReference type="InterPro" id="IPR036890">
    <property type="entry name" value="HATPase_C_sf"/>
</dbReference>
<keyword evidence="6" id="KW-1003">Cell membrane</keyword>
<comment type="catalytic activity">
    <reaction evidence="1">
        <text>ATP + protein L-histidine = ADP + protein N-phospho-L-histidine.</text>
        <dbReference type="EC" id="2.7.13.3"/>
    </reaction>
</comment>
<dbReference type="Pfam" id="PF13426">
    <property type="entry name" value="PAS_9"/>
    <property type="match status" value="3"/>
</dbReference>
<keyword evidence="9" id="KW-0812">Transmembrane</keyword>
<comment type="subcellular location">
    <subcellularLocation>
        <location evidence="2">Cell membrane</location>
        <topology evidence="2">Multi-pass membrane protein</topology>
    </subcellularLocation>
</comment>
<evidence type="ECO:0000256" key="14">
    <source>
        <dbReference type="ARBA" id="ARBA00023012"/>
    </source>
</evidence>
<keyword evidence="7 20" id="KW-0597">Phosphoprotein</keyword>
<feature type="domain" description="PAS" evidence="24">
    <location>
        <begin position="148"/>
        <end position="192"/>
    </location>
</feature>
<dbReference type="SUPFAM" id="SSF47226">
    <property type="entry name" value="Histidine-containing phosphotransfer domain, HPT domain"/>
    <property type="match status" value="1"/>
</dbReference>
<comment type="similarity">
    <text evidence="3">In the N-terminal section; belongs to the phytochrome family.</text>
</comment>
<evidence type="ECO:0000313" key="25">
    <source>
        <dbReference type="EMBL" id="SHJ05555.1"/>
    </source>
</evidence>
<evidence type="ECO:0000313" key="26">
    <source>
        <dbReference type="Proteomes" id="UP000183954"/>
    </source>
</evidence>
<dbReference type="InterPro" id="IPR004358">
    <property type="entry name" value="Sig_transdc_His_kin-like_C"/>
</dbReference>
<dbReference type="FunFam" id="3.30.565.10:FF:000010">
    <property type="entry name" value="Sensor histidine kinase RcsC"/>
    <property type="match status" value="1"/>
</dbReference>
<feature type="domain" description="Response regulatory" evidence="23">
    <location>
        <begin position="793"/>
        <end position="910"/>
    </location>
</feature>
<dbReference type="Pfam" id="PF02518">
    <property type="entry name" value="HATPase_c"/>
    <property type="match status" value="1"/>
</dbReference>
<sequence length="1031" mass="117230">MDMNKEKTDSNNFELIFNTTPIGMFLLNEYSLIEKVNIAGSEFLDHNPENVFGKRIGNGLHCYGSTENIKGCGYGVQCQSCQLRLAVELAFKSGQPITQLEYSKVLIQNEKEKKFWFRASITPIMNVGKPNMVIALDNITNSKLVEDTAKKYQVLLEQARDIIIFLDMGGNILEANTAAVQAYGYTKEELLSLKVFDIRDQHDFTLEQMRQAGNQGILFETCHIRKDGSAFPVEVSIYGTFIEDQPVLVSIIREITERLRVEDLLRASEKKYRSLFDIAYDGIILLEIEADEPLKTKIIDVNKMVCERTGYSKEEFLNLKIADFCREKEELFKTIISEVTAKGQYRFESTYFTKDDEEIPIEVNSQLIEMDGKRCILSFARNIAERKKTQIELLKSEEKQRLLYERYRSLIINMPDSFAHNKVIYDETGKPIDYEILEINEAYERIFRVSRKEIIGKKYSELFSGEDPQLFDQRMAEYGEVASTGLQLALPIYYSAWSERWFSVKLYSPEPGYFVSLITDMTERIHVENELQLAKNKAEAANRAKSEFLANMSHEIRTPINGIVGMIDLTLLKNISQEQRGNLEIAKDCADSLLTIINDILDFSKIEAGKLVIEKIGFNIPELLELTIKAHLPLAMKKKLTLCCDCSNAIPQTLIGDPNRLKQILNNLLNNALKFTKFGGVVLSAKELEITNEMIEILFSISDSGIGISPHEQTKLFKNFSQVDGSITRKYGGTGLGLAISKQLVQMMGGTISVESQEGKGSTFSFSLKFMRSGKLNYPTQDTCTIHSMRPLRILIVEDDKVSLTVLSLMLKEKGHFIESATNGLEALALHAENQYDVIFMDIQMPIMDGIEATAKIREKEGENQHTPIIALTAYALAGDREKFLACGLDEYMPKPIRMGKLFSLLEEVVNRNISADKLHAVPKHEVRISEDGVVLNIDSEMPLEYDKDAIIIEVSRDIEELRFALSYEDINLTEEIAHKIKHNCNLIEADDLKTLAFKIELAARRENQEEANKYAQSLKREFEIYLCLNN</sequence>
<evidence type="ECO:0000259" key="24">
    <source>
        <dbReference type="PROSITE" id="PS50112"/>
    </source>
</evidence>
<dbReference type="GO" id="GO:0005524">
    <property type="term" value="F:ATP binding"/>
    <property type="evidence" value="ECO:0007669"/>
    <property type="project" value="UniProtKB-KW"/>
</dbReference>
<dbReference type="PROSITE" id="PS50110">
    <property type="entry name" value="RESPONSE_REGULATORY"/>
    <property type="match status" value="1"/>
</dbReference>
<dbReference type="SUPFAM" id="SSF55874">
    <property type="entry name" value="ATPase domain of HSP90 chaperone/DNA topoisomerase II/histidine kinase"/>
    <property type="match status" value="1"/>
</dbReference>
<dbReference type="GO" id="GO:0000155">
    <property type="term" value="F:phosphorelay sensor kinase activity"/>
    <property type="evidence" value="ECO:0007669"/>
    <property type="project" value="InterPro"/>
</dbReference>
<dbReference type="EMBL" id="FQXJ01000035">
    <property type="protein sequence ID" value="SHJ05555.1"/>
    <property type="molecule type" value="Genomic_DNA"/>
</dbReference>
<evidence type="ECO:0000256" key="2">
    <source>
        <dbReference type="ARBA" id="ARBA00004651"/>
    </source>
</evidence>
<evidence type="ECO:0000256" key="7">
    <source>
        <dbReference type="ARBA" id="ARBA00022553"/>
    </source>
</evidence>
<feature type="domain" description="Histidine kinase" evidence="22">
    <location>
        <begin position="551"/>
        <end position="772"/>
    </location>
</feature>
<name>A0A1M6G6I7_9FIRM</name>
<dbReference type="InterPro" id="IPR003594">
    <property type="entry name" value="HATPase_dom"/>
</dbReference>
<dbReference type="Gene3D" id="1.10.287.130">
    <property type="match status" value="1"/>
</dbReference>
<keyword evidence="26" id="KW-1185">Reference proteome</keyword>
<keyword evidence="15" id="KW-0472">Membrane</keyword>
<dbReference type="NCBIfam" id="TIGR00229">
    <property type="entry name" value="sensory_box"/>
    <property type="match status" value="3"/>
</dbReference>
<evidence type="ECO:0000259" key="22">
    <source>
        <dbReference type="PROSITE" id="PS50109"/>
    </source>
</evidence>
<dbReference type="InterPro" id="IPR011006">
    <property type="entry name" value="CheY-like_superfamily"/>
</dbReference>
<dbReference type="InterPro" id="IPR000014">
    <property type="entry name" value="PAS"/>
</dbReference>
<comment type="function">
    <text evidence="16">May play the central regulatory role in sporulation. It may be an element of the effector pathway responsible for the activation of sporulation genes in response to nutritional stress. Spo0A may act in concert with spo0H (a sigma factor) to control the expression of some genes that are critical to the sporulation process.</text>
</comment>
<evidence type="ECO:0000256" key="15">
    <source>
        <dbReference type="ARBA" id="ARBA00023136"/>
    </source>
</evidence>
<dbReference type="SUPFAM" id="SSF47384">
    <property type="entry name" value="Homodimeric domain of signal transducing histidine kinase"/>
    <property type="match status" value="1"/>
</dbReference>
<dbReference type="PANTHER" id="PTHR45339:SF1">
    <property type="entry name" value="HYBRID SIGNAL TRANSDUCTION HISTIDINE KINASE J"/>
    <property type="match status" value="1"/>
</dbReference>
<evidence type="ECO:0000256" key="16">
    <source>
        <dbReference type="ARBA" id="ARBA00024867"/>
    </source>
</evidence>
<gene>
    <name evidence="25" type="ORF">SAMN02746098_05076</name>
</gene>
<keyword evidence="12" id="KW-0067">ATP-binding</keyword>
<dbReference type="Pfam" id="PF00512">
    <property type="entry name" value="HisKA"/>
    <property type="match status" value="1"/>
</dbReference>
<dbReference type="CDD" id="cd17546">
    <property type="entry name" value="REC_hyHK_CKI1_RcsC-like"/>
    <property type="match status" value="1"/>
</dbReference>
<dbReference type="InterPro" id="IPR013656">
    <property type="entry name" value="PAS_4"/>
</dbReference>
<evidence type="ECO:0000256" key="4">
    <source>
        <dbReference type="ARBA" id="ARBA00012438"/>
    </source>
</evidence>
<evidence type="ECO:0000256" key="1">
    <source>
        <dbReference type="ARBA" id="ARBA00000085"/>
    </source>
</evidence>
<dbReference type="EC" id="2.7.13.3" evidence="4"/>
<dbReference type="InterPro" id="IPR001789">
    <property type="entry name" value="Sig_transdc_resp-reg_receiver"/>
</dbReference>
<evidence type="ECO:0000256" key="12">
    <source>
        <dbReference type="ARBA" id="ARBA00022840"/>
    </source>
</evidence>
<keyword evidence="13" id="KW-1133">Transmembrane helix</keyword>
<evidence type="ECO:0000256" key="6">
    <source>
        <dbReference type="ARBA" id="ARBA00022475"/>
    </source>
</evidence>
<feature type="coiled-coil region" evidence="21">
    <location>
        <begin position="524"/>
        <end position="551"/>
    </location>
</feature>
<dbReference type="SUPFAM" id="SSF55785">
    <property type="entry name" value="PYP-like sensor domain (PAS domain)"/>
    <property type="match status" value="3"/>
</dbReference>
<dbReference type="Pfam" id="PF00072">
    <property type="entry name" value="Response_reg"/>
    <property type="match status" value="1"/>
</dbReference>
<dbReference type="Gene3D" id="3.40.50.2300">
    <property type="match status" value="1"/>
</dbReference>
<evidence type="ECO:0000256" key="3">
    <source>
        <dbReference type="ARBA" id="ARBA00006402"/>
    </source>
</evidence>
<dbReference type="Gene3D" id="3.30.450.20">
    <property type="entry name" value="PAS domain"/>
    <property type="match status" value="4"/>
</dbReference>
<reference evidence="26" key="1">
    <citation type="submission" date="2016-11" db="EMBL/GenBank/DDBJ databases">
        <authorList>
            <person name="Varghese N."/>
            <person name="Submissions S."/>
        </authorList>
    </citation>
    <scope>NUCLEOTIDE SEQUENCE [LARGE SCALE GENOMIC DNA]</scope>
    <source>
        <strain evidence="26">DSM 15449</strain>
    </source>
</reference>
<dbReference type="CDD" id="cd00082">
    <property type="entry name" value="HisKA"/>
    <property type="match status" value="1"/>
</dbReference>
<dbReference type="SMART" id="SM00091">
    <property type="entry name" value="PAS"/>
    <property type="match status" value="4"/>
</dbReference>
<dbReference type="PANTHER" id="PTHR45339">
    <property type="entry name" value="HYBRID SIGNAL TRANSDUCTION HISTIDINE KINASE J"/>
    <property type="match status" value="1"/>
</dbReference>
<keyword evidence="21" id="KW-0175">Coiled coil</keyword>
<accession>A0A1M6G6I7</accession>
<organism evidence="25 26">
    <name type="scientific">Desulfosporosinus lacus DSM 15449</name>
    <dbReference type="NCBI Taxonomy" id="1121420"/>
    <lineage>
        <taxon>Bacteria</taxon>
        <taxon>Bacillati</taxon>
        <taxon>Bacillota</taxon>
        <taxon>Clostridia</taxon>
        <taxon>Eubacteriales</taxon>
        <taxon>Desulfitobacteriaceae</taxon>
        <taxon>Desulfosporosinus</taxon>
    </lineage>
</organism>
<proteinExistence type="inferred from homology"/>
<keyword evidence="11" id="KW-0418">Kinase</keyword>
<dbReference type="SMART" id="SM00448">
    <property type="entry name" value="REC"/>
    <property type="match status" value="1"/>
</dbReference>
<evidence type="ECO:0000256" key="9">
    <source>
        <dbReference type="ARBA" id="ARBA00022692"/>
    </source>
</evidence>
<evidence type="ECO:0000256" key="20">
    <source>
        <dbReference type="PROSITE-ProRule" id="PRU00169"/>
    </source>
</evidence>
<dbReference type="SMART" id="SM00387">
    <property type="entry name" value="HATPase_c"/>
    <property type="match status" value="1"/>
</dbReference>
<protein>
    <recommendedName>
        <fullName evidence="19">Circadian input-output histidine kinase CikA</fullName>
        <ecNumber evidence="4">2.7.13.3</ecNumber>
    </recommendedName>
    <alternativeName>
        <fullName evidence="18">Sensory/regulatory protein RpfC</fullName>
    </alternativeName>
    <alternativeName>
        <fullName evidence="5">Stage 0 sporulation protein A homolog</fullName>
    </alternativeName>
</protein>
<keyword evidence="10" id="KW-0547">Nucleotide-binding</keyword>
<dbReference type="PRINTS" id="PR00344">
    <property type="entry name" value="BCTRLSENSOR"/>
</dbReference>
<evidence type="ECO:0000256" key="13">
    <source>
        <dbReference type="ARBA" id="ARBA00022989"/>
    </source>
</evidence>
<evidence type="ECO:0000256" key="8">
    <source>
        <dbReference type="ARBA" id="ARBA00022679"/>
    </source>
</evidence>
<dbReference type="InterPro" id="IPR036641">
    <property type="entry name" value="HPT_dom_sf"/>
</dbReference>
<dbReference type="RefSeq" id="WP_084110560.1">
    <property type="nucleotide sequence ID" value="NZ_FQXJ01000035.1"/>
</dbReference>
<dbReference type="InterPro" id="IPR005467">
    <property type="entry name" value="His_kinase_dom"/>
</dbReference>
<dbReference type="SMART" id="SM00388">
    <property type="entry name" value="HisKA"/>
    <property type="match status" value="1"/>
</dbReference>
<dbReference type="FunFam" id="1.10.287.130:FF:000002">
    <property type="entry name" value="Two-component osmosensing histidine kinase"/>
    <property type="match status" value="1"/>
</dbReference>
<evidence type="ECO:0000256" key="5">
    <source>
        <dbReference type="ARBA" id="ARBA00018672"/>
    </source>
</evidence>